<evidence type="ECO:0000256" key="1">
    <source>
        <dbReference type="SAM" id="MobiDB-lite"/>
    </source>
</evidence>
<sequence length="166" mass="18463">MVHRDDPRYHSSHIEISIESTREHHQQPPEPPTPVKNLPSHHRGHNYHRGRNPPSAPIVRESTSASASSNSTSSNSVYGSQSTKLSPGVLGLERLHGSGLDYLTGCMDKVRFVVLYDGEWNKSGGKFKYQSGKSRAISVLRETSYESLHDIISCLVNVNPIESFIK</sequence>
<dbReference type="AlphaFoldDB" id="A0AAD9ZTL1"/>
<gene>
    <name evidence="2" type="ORF">Dsin_024232</name>
</gene>
<organism evidence="2 3">
    <name type="scientific">Dipteronia sinensis</name>
    <dbReference type="NCBI Taxonomy" id="43782"/>
    <lineage>
        <taxon>Eukaryota</taxon>
        <taxon>Viridiplantae</taxon>
        <taxon>Streptophyta</taxon>
        <taxon>Embryophyta</taxon>
        <taxon>Tracheophyta</taxon>
        <taxon>Spermatophyta</taxon>
        <taxon>Magnoliopsida</taxon>
        <taxon>eudicotyledons</taxon>
        <taxon>Gunneridae</taxon>
        <taxon>Pentapetalae</taxon>
        <taxon>rosids</taxon>
        <taxon>malvids</taxon>
        <taxon>Sapindales</taxon>
        <taxon>Sapindaceae</taxon>
        <taxon>Hippocastanoideae</taxon>
        <taxon>Acereae</taxon>
        <taxon>Dipteronia</taxon>
    </lineage>
</organism>
<evidence type="ECO:0000313" key="2">
    <source>
        <dbReference type="EMBL" id="KAK3192922.1"/>
    </source>
</evidence>
<dbReference type="EMBL" id="JANJYJ010000008">
    <property type="protein sequence ID" value="KAK3192922.1"/>
    <property type="molecule type" value="Genomic_DNA"/>
</dbReference>
<name>A0AAD9ZTL1_9ROSI</name>
<protein>
    <submittedName>
        <fullName evidence="2">Uncharacterized protein</fullName>
    </submittedName>
</protein>
<feature type="compositionally biased region" description="Low complexity" evidence="1">
    <location>
        <begin position="62"/>
        <end position="76"/>
    </location>
</feature>
<keyword evidence="3" id="KW-1185">Reference proteome</keyword>
<proteinExistence type="predicted"/>
<feature type="compositionally biased region" description="Basic and acidic residues" evidence="1">
    <location>
        <begin position="1"/>
        <end position="13"/>
    </location>
</feature>
<evidence type="ECO:0000313" key="3">
    <source>
        <dbReference type="Proteomes" id="UP001281410"/>
    </source>
</evidence>
<feature type="region of interest" description="Disordered" evidence="1">
    <location>
        <begin position="1"/>
        <end position="85"/>
    </location>
</feature>
<dbReference type="Proteomes" id="UP001281410">
    <property type="component" value="Unassembled WGS sequence"/>
</dbReference>
<accession>A0AAD9ZTL1</accession>
<feature type="compositionally biased region" description="Basic residues" evidence="1">
    <location>
        <begin position="39"/>
        <end position="51"/>
    </location>
</feature>
<comment type="caution">
    <text evidence="2">The sequence shown here is derived from an EMBL/GenBank/DDBJ whole genome shotgun (WGS) entry which is preliminary data.</text>
</comment>
<reference evidence="2" key="1">
    <citation type="journal article" date="2023" name="Plant J.">
        <title>Genome sequences and population genomics provide insights into the demographic history, inbreeding, and mutation load of two 'living fossil' tree species of Dipteronia.</title>
        <authorList>
            <person name="Feng Y."/>
            <person name="Comes H.P."/>
            <person name="Chen J."/>
            <person name="Zhu S."/>
            <person name="Lu R."/>
            <person name="Zhang X."/>
            <person name="Li P."/>
            <person name="Qiu J."/>
            <person name="Olsen K.M."/>
            <person name="Qiu Y."/>
        </authorList>
    </citation>
    <scope>NUCLEOTIDE SEQUENCE</scope>
    <source>
        <strain evidence="2">NBL</strain>
    </source>
</reference>